<dbReference type="RefSeq" id="WP_015349870.1">
    <property type="nucleotide sequence ID" value="NC_020126.1"/>
</dbReference>
<evidence type="ECO:0000313" key="2">
    <source>
        <dbReference type="EMBL" id="AGC45610.1"/>
    </source>
</evidence>
<dbReference type="HOGENOM" id="CLU_672366_0_0_7"/>
<dbReference type="AlphaFoldDB" id="L7UCL4"/>
<keyword evidence="1" id="KW-0732">Signal</keyword>
<keyword evidence="3" id="KW-1185">Reference proteome</keyword>
<feature type="chain" id="PRO_5003984325" description="Lipoprotein" evidence="1">
    <location>
        <begin position="19"/>
        <end position="407"/>
    </location>
</feature>
<dbReference type="SUPFAM" id="SSF63829">
    <property type="entry name" value="Calcium-dependent phosphotriesterase"/>
    <property type="match status" value="2"/>
</dbReference>
<dbReference type="eggNOG" id="COG3391">
    <property type="taxonomic scope" value="Bacteria"/>
</dbReference>
<dbReference type="OrthoDB" id="5379593at2"/>
<dbReference type="Proteomes" id="UP000011131">
    <property type="component" value="Chromosome"/>
</dbReference>
<dbReference type="EMBL" id="CP004025">
    <property type="protein sequence ID" value="AGC45610.1"/>
    <property type="molecule type" value="Genomic_DNA"/>
</dbReference>
<proteinExistence type="predicted"/>
<feature type="signal peptide" evidence="1">
    <location>
        <begin position="1"/>
        <end position="18"/>
    </location>
</feature>
<reference evidence="2 3" key="1">
    <citation type="journal article" date="2013" name="Genome Announc.">
        <title>Complete genome sequence of Myxococcus stipitatus strain DSM 14675, a fruiting myxobacterium.</title>
        <authorList>
            <person name="Huntley S."/>
            <person name="Kneip S."/>
            <person name="Treuner-Lange A."/>
            <person name="Sogaard-Andersen L."/>
        </authorList>
    </citation>
    <scope>NUCLEOTIDE SEQUENCE [LARGE SCALE GENOMIC DNA]</scope>
    <source>
        <strain evidence="3">DSM 14675 / JCM 12634 / Mx s8</strain>
    </source>
</reference>
<gene>
    <name evidence="2" type="ordered locus">MYSTI_04312</name>
</gene>
<name>L7UCL4_MYXSD</name>
<dbReference type="PROSITE" id="PS51257">
    <property type="entry name" value="PROKAR_LIPOPROTEIN"/>
    <property type="match status" value="1"/>
</dbReference>
<evidence type="ECO:0000256" key="1">
    <source>
        <dbReference type="SAM" id="SignalP"/>
    </source>
</evidence>
<protein>
    <recommendedName>
        <fullName evidence="4">Lipoprotein</fullName>
    </recommendedName>
</protein>
<accession>L7UCL4</accession>
<dbReference type="STRING" id="1278073.MYSTI_04312"/>
<dbReference type="KEGG" id="msd:MYSTI_04312"/>
<organism evidence="2 3">
    <name type="scientific">Myxococcus stipitatus (strain DSM 14675 / JCM 12634 / Mx s8)</name>
    <dbReference type="NCBI Taxonomy" id="1278073"/>
    <lineage>
        <taxon>Bacteria</taxon>
        <taxon>Pseudomonadati</taxon>
        <taxon>Myxococcota</taxon>
        <taxon>Myxococcia</taxon>
        <taxon>Myxococcales</taxon>
        <taxon>Cystobacterineae</taxon>
        <taxon>Myxococcaceae</taxon>
        <taxon>Myxococcus</taxon>
    </lineage>
</organism>
<evidence type="ECO:0000313" key="3">
    <source>
        <dbReference type="Proteomes" id="UP000011131"/>
    </source>
</evidence>
<evidence type="ECO:0008006" key="4">
    <source>
        <dbReference type="Google" id="ProtNLM"/>
    </source>
</evidence>
<dbReference type="PATRIC" id="fig|1278073.3.peg.4379"/>
<sequence>MKTASLFSLPRLTAAALALGLFSGCGDDKDGKGVGDGAVYAAITQVSTTDETQSYVVLLDKVDQTETLSLENATEIPGRALGAGIAKSGHLYVAGSEGAIVTRYKLTDDGKLVQDGEVSFSGRGVSSIGEYQHQFQFASATKAYYVDGRTAQVIVWNPTTMEVTNAVQLPGLTIAGSVSTFASLPVRAANKILIPVGWRPSSSVGITSKAGVIVVNPENDSITLVTDDRCGYVRDGVVGPDGQVYLATEAYGAAVFRTAGASAAPEPCLLRFDAQAQTFDKDFRRSLGALTNGKPTGSLLPGPSGSAYLRVLDETHSSLREGMHPRAMASAPAWKFWQLNLATLAATEVSTLPASTGSTFLYDADNRVLFTEFTNNSSTTNVRELTDKSGKLVFTTQGLVFSFLQLR</sequence>